<evidence type="ECO:0000313" key="3">
    <source>
        <dbReference type="Proteomes" id="UP000001554"/>
    </source>
</evidence>
<dbReference type="GeneID" id="118421132"/>
<dbReference type="InterPro" id="IPR018378">
    <property type="entry name" value="C-type_lectin_CS"/>
</dbReference>
<name>A0A9J7MZ50_BRAFL</name>
<dbReference type="SMART" id="SM00034">
    <property type="entry name" value="CLECT"/>
    <property type="match status" value="1"/>
</dbReference>
<dbReference type="KEGG" id="bfo:118421132"/>
<dbReference type="InterPro" id="IPR001304">
    <property type="entry name" value="C-type_lectin-like"/>
</dbReference>
<dbReference type="PROSITE" id="PS50041">
    <property type="entry name" value="C_TYPE_LECTIN_2"/>
    <property type="match status" value="1"/>
</dbReference>
<dbReference type="CDD" id="cd00037">
    <property type="entry name" value="CLECT"/>
    <property type="match status" value="1"/>
</dbReference>
<dbReference type="Proteomes" id="UP000001554">
    <property type="component" value="Chromosome 8"/>
</dbReference>
<dbReference type="OMA" id="CEDSERQ"/>
<dbReference type="InterPro" id="IPR016187">
    <property type="entry name" value="CTDL_fold"/>
</dbReference>
<dbReference type="PANTHER" id="PTHR22801:SF63">
    <property type="entry name" value="C-TYPE LECTIN DOMAIN-CONTAINING PROTEIN"/>
    <property type="match status" value="1"/>
</dbReference>
<keyword evidence="1" id="KW-1015">Disulfide bond</keyword>
<dbReference type="AlphaFoldDB" id="A0A9J7MZ50"/>
<organism evidence="3 4">
    <name type="scientific">Branchiostoma floridae</name>
    <name type="common">Florida lancelet</name>
    <name type="synonym">Amphioxus</name>
    <dbReference type="NCBI Taxonomy" id="7739"/>
    <lineage>
        <taxon>Eukaryota</taxon>
        <taxon>Metazoa</taxon>
        <taxon>Chordata</taxon>
        <taxon>Cephalochordata</taxon>
        <taxon>Leptocardii</taxon>
        <taxon>Amphioxiformes</taxon>
        <taxon>Branchiostomatidae</taxon>
        <taxon>Branchiostoma</taxon>
    </lineage>
</organism>
<dbReference type="Pfam" id="PF00059">
    <property type="entry name" value="Lectin_C"/>
    <property type="match status" value="1"/>
</dbReference>
<dbReference type="SUPFAM" id="SSF56436">
    <property type="entry name" value="C-type lectin-like"/>
    <property type="match status" value="1"/>
</dbReference>
<feature type="domain" description="C-type lectin" evidence="2">
    <location>
        <begin position="174"/>
        <end position="319"/>
    </location>
</feature>
<dbReference type="InterPro" id="IPR050801">
    <property type="entry name" value="Ca-Dep_Lectins_ImmuneDev"/>
</dbReference>
<dbReference type="RefSeq" id="XP_035684185.1">
    <property type="nucleotide sequence ID" value="XM_035828292.1"/>
</dbReference>
<dbReference type="OrthoDB" id="7357196at2759"/>
<gene>
    <name evidence="4" type="primary">LOC118421132</name>
</gene>
<reference evidence="3" key="1">
    <citation type="journal article" date="2020" name="Nat. Ecol. Evol.">
        <title>Deeply conserved synteny resolves early events in vertebrate evolution.</title>
        <authorList>
            <person name="Simakov O."/>
            <person name="Marletaz F."/>
            <person name="Yue J.X."/>
            <person name="O'Connell B."/>
            <person name="Jenkins J."/>
            <person name="Brandt A."/>
            <person name="Calef R."/>
            <person name="Tung C.H."/>
            <person name="Huang T.K."/>
            <person name="Schmutz J."/>
            <person name="Satoh N."/>
            <person name="Yu J.K."/>
            <person name="Putnam N.H."/>
            <person name="Green R.E."/>
            <person name="Rokhsar D.S."/>
        </authorList>
    </citation>
    <scope>NUCLEOTIDE SEQUENCE [LARGE SCALE GENOMIC DNA]</scope>
    <source>
        <strain evidence="3">S238N-H82</strain>
    </source>
</reference>
<dbReference type="PROSITE" id="PS00615">
    <property type="entry name" value="C_TYPE_LECTIN_1"/>
    <property type="match status" value="1"/>
</dbReference>
<reference evidence="4" key="2">
    <citation type="submission" date="2025-08" db="UniProtKB">
        <authorList>
            <consortium name="RefSeq"/>
        </authorList>
    </citation>
    <scope>IDENTIFICATION</scope>
    <source>
        <strain evidence="4">S238N-H82</strain>
        <tissue evidence="4">Testes</tissue>
    </source>
</reference>
<accession>A0A9J7MZ50</accession>
<dbReference type="Gene3D" id="3.10.100.10">
    <property type="entry name" value="Mannose-Binding Protein A, subunit A"/>
    <property type="match status" value="1"/>
</dbReference>
<keyword evidence="3" id="KW-1185">Reference proteome</keyword>
<evidence type="ECO:0000256" key="1">
    <source>
        <dbReference type="ARBA" id="ARBA00023157"/>
    </source>
</evidence>
<evidence type="ECO:0000259" key="2">
    <source>
        <dbReference type="PROSITE" id="PS50041"/>
    </source>
</evidence>
<proteinExistence type="predicted"/>
<dbReference type="InterPro" id="IPR016186">
    <property type="entry name" value="C-type_lectin-like/link_sf"/>
</dbReference>
<sequence length="336" mass="36963">MDTTKQLRTTRHPDWSRTTAGIRTAVPEHGATPRIPEPDGSTVTYRFVLGARTSVADRTTPALLMPTVLLNVTLAAISPAAPRRAGAETLYSTVTVRTVSTTGTQTKGVLSVRRANTGARTGGASRNRCGVTAFTATVQTPKTKRTVATLVSLCMNHFIKRGKYWIAKLDYTERDGTYYKVVMKPTMAYRDAQQACAVDGGHLADVKTQELQDFLRLMVQLSFPAKNFADLNIHEFQDLLMFLDIERFLGESCWIGLHFAGDNDTWSWSDGTPLSDCTFTNWAPGKPLNNGTSCGQLLWEEDNAWNDLPCDIPKCFICQIGPGEENACASDDDVDL</sequence>
<dbReference type="PANTHER" id="PTHR22801">
    <property type="entry name" value="LITHOSTATHINE"/>
    <property type="match status" value="1"/>
</dbReference>
<evidence type="ECO:0000313" key="4">
    <source>
        <dbReference type="RefSeq" id="XP_035684185.1"/>
    </source>
</evidence>
<protein>
    <submittedName>
        <fullName evidence="4">Uncharacterized protein LOC118421132</fullName>
    </submittedName>
</protein>